<gene>
    <name evidence="1" type="ORF">BIU88_10105</name>
</gene>
<dbReference type="Proteomes" id="UP000095185">
    <property type="component" value="Chromosome"/>
</dbReference>
<proteinExistence type="predicted"/>
<evidence type="ECO:0000313" key="2">
    <source>
        <dbReference type="Proteomes" id="UP000095185"/>
    </source>
</evidence>
<organism evidence="1 2">
    <name type="scientific">Chlorobaculum limnaeum</name>
    <dbReference type="NCBI Taxonomy" id="274537"/>
    <lineage>
        <taxon>Bacteria</taxon>
        <taxon>Pseudomonadati</taxon>
        <taxon>Chlorobiota</taxon>
        <taxon>Chlorobiia</taxon>
        <taxon>Chlorobiales</taxon>
        <taxon>Chlorobiaceae</taxon>
        <taxon>Chlorobaculum</taxon>
    </lineage>
</organism>
<dbReference type="KEGG" id="clz:BIU88_10105"/>
<keyword evidence="2" id="KW-1185">Reference proteome</keyword>
<sequence>MSLNKILEDALDRAVNVINPADGISHDHYMDYVVSCLDEAISNGGKCDNIDDVYLFIKNHERFINDRGKHDIYLVYRVLDTLRNRLHR</sequence>
<evidence type="ECO:0000313" key="1">
    <source>
        <dbReference type="EMBL" id="AOS84453.1"/>
    </source>
</evidence>
<reference evidence="1" key="1">
    <citation type="submission" date="2016-09" db="EMBL/GenBank/DDBJ databases">
        <title>Genome sequence of Chlorobaculum limnaeum.</title>
        <authorList>
            <person name="Liu Z."/>
            <person name="Tank M."/>
            <person name="Bryant D.A."/>
        </authorList>
    </citation>
    <scope>NUCLEOTIDE SEQUENCE [LARGE SCALE GENOMIC DNA]</scope>
    <source>
        <strain evidence="1">DSM 1677</strain>
    </source>
</reference>
<protein>
    <submittedName>
        <fullName evidence="1">Uncharacterized protein</fullName>
    </submittedName>
</protein>
<dbReference type="AlphaFoldDB" id="A0A1D8D2K0"/>
<dbReference type="EMBL" id="CP017305">
    <property type="protein sequence ID" value="AOS84453.1"/>
    <property type="molecule type" value="Genomic_DNA"/>
</dbReference>
<name>A0A1D8D2K0_CHLLM</name>
<accession>A0A1D8D2K0</accession>